<keyword evidence="2" id="KW-1185">Reference proteome</keyword>
<protein>
    <submittedName>
        <fullName evidence="1">Uncharacterized protein</fullName>
    </submittedName>
</protein>
<accession>A0A923LHI0</accession>
<dbReference type="AlphaFoldDB" id="A0A923LHI0"/>
<dbReference type="EMBL" id="JACOPF010000001">
    <property type="protein sequence ID" value="MBC5688242.1"/>
    <property type="molecule type" value="Genomic_DNA"/>
</dbReference>
<organism evidence="1 2">
    <name type="scientific">Mediterraneibacter hominis</name>
    <dbReference type="NCBI Taxonomy" id="2763054"/>
    <lineage>
        <taxon>Bacteria</taxon>
        <taxon>Bacillati</taxon>
        <taxon>Bacillota</taxon>
        <taxon>Clostridia</taxon>
        <taxon>Lachnospirales</taxon>
        <taxon>Lachnospiraceae</taxon>
        <taxon>Mediterraneibacter</taxon>
    </lineage>
</organism>
<reference evidence="1" key="1">
    <citation type="submission" date="2020-08" db="EMBL/GenBank/DDBJ databases">
        <title>Genome public.</title>
        <authorList>
            <person name="Liu C."/>
            <person name="Sun Q."/>
        </authorList>
    </citation>
    <scope>NUCLEOTIDE SEQUENCE</scope>
    <source>
        <strain evidence="1">NSJ-55</strain>
    </source>
</reference>
<gene>
    <name evidence="1" type="ORF">H8S37_04770</name>
</gene>
<proteinExistence type="predicted"/>
<sequence length="300" mass="34505">MAKLIKYKDKTLEYYSYYKTETSCIFSFFNIDYNSVLDFFGNNIINNITLTDDALNKTTTIPLDMKFSSIQSETSSIILKTHSVIKESYYTEEALVDPETGKPVLDESGHQIIETIFHPAEIKTSESKQSGTLITVQLETPSLSDRLTTLTEDVKKQSVAYQVSALFAQTLDDTTALSIKDIYEQWNDLVKKNFVAKDKDYKFLYNSDLYKTAKENVEFQSQWIPGQNTESLFTYIDEDHIGTLEDPIPAKVNMEYFKDKYYIENNNLYLCVSELAKNGIVLQYTPSQLVGSYFELIELR</sequence>
<dbReference type="Proteomes" id="UP000652477">
    <property type="component" value="Unassembled WGS sequence"/>
</dbReference>
<dbReference type="RefSeq" id="WP_186874870.1">
    <property type="nucleotide sequence ID" value="NZ_JACOPF010000001.1"/>
</dbReference>
<name>A0A923LHI0_9FIRM</name>
<comment type="caution">
    <text evidence="1">The sequence shown here is derived from an EMBL/GenBank/DDBJ whole genome shotgun (WGS) entry which is preliminary data.</text>
</comment>
<evidence type="ECO:0000313" key="2">
    <source>
        <dbReference type="Proteomes" id="UP000652477"/>
    </source>
</evidence>
<evidence type="ECO:0000313" key="1">
    <source>
        <dbReference type="EMBL" id="MBC5688242.1"/>
    </source>
</evidence>